<organism evidence="1 2">
    <name type="scientific">Geranomyces variabilis</name>
    <dbReference type="NCBI Taxonomy" id="109894"/>
    <lineage>
        <taxon>Eukaryota</taxon>
        <taxon>Fungi</taxon>
        <taxon>Fungi incertae sedis</taxon>
        <taxon>Chytridiomycota</taxon>
        <taxon>Chytridiomycota incertae sedis</taxon>
        <taxon>Chytridiomycetes</taxon>
        <taxon>Spizellomycetales</taxon>
        <taxon>Powellomycetaceae</taxon>
        <taxon>Geranomyces</taxon>
    </lineage>
</organism>
<reference evidence="1" key="1">
    <citation type="submission" date="2020-05" db="EMBL/GenBank/DDBJ databases">
        <title>Phylogenomic resolution of chytrid fungi.</title>
        <authorList>
            <person name="Stajich J.E."/>
            <person name="Amses K."/>
            <person name="Simmons R."/>
            <person name="Seto K."/>
            <person name="Myers J."/>
            <person name="Bonds A."/>
            <person name="Quandt C.A."/>
            <person name="Barry K."/>
            <person name="Liu P."/>
            <person name="Grigoriev I."/>
            <person name="Longcore J.E."/>
            <person name="James T.Y."/>
        </authorList>
    </citation>
    <scope>NUCLEOTIDE SEQUENCE</scope>
    <source>
        <strain evidence="1">JEL0379</strain>
    </source>
</reference>
<gene>
    <name evidence="1" type="ORF">HDU87_008601</name>
</gene>
<dbReference type="Proteomes" id="UP001212152">
    <property type="component" value="Unassembled WGS sequence"/>
</dbReference>
<protein>
    <submittedName>
        <fullName evidence="1">Uncharacterized protein</fullName>
    </submittedName>
</protein>
<name>A0AAD5TNZ6_9FUNG</name>
<evidence type="ECO:0000313" key="1">
    <source>
        <dbReference type="EMBL" id="KAJ3182437.1"/>
    </source>
</evidence>
<proteinExistence type="predicted"/>
<sequence>MSNLPAQQLTVLNSYEPEESHLYSLGHDSSFFDIPSRAPRWAVHSGSDYHGTWLPQVVRLALQRYTVEGAKVLSNFSGRGTDAIECFLLKRRCCAVDVNPSSVALAQRNAGFPTPPSLGLTAALRPVIVRGDSRALTGALFGDGTYDHVLSHPPYKDCIAYSAGLVGDLSGFHGERAFQNQMAKVASETWRLLRARNARCTLGIGDNRRDCFYQLVSFQTMRTYLDAGFEMEEQIVKRQRYSQSAPLGTFLSTRFNFLMFTHEYVAVLRKVDKPAERPFEELMRPLCGQSAIQWVSTSRRVPRTPIPRSSVVMGTTWTFQVSAAHSLANLALSRLLERFGTDDKLWEEVSYHAFRNEVLSTCIYHDQCAERDPLALPDEACTVDTQLMHSEYERKRREVVDRNERELSARGLISGLSADGKDDSKHLKTLMSLPIVSDTGSEAPCLIIIPHINVPTTALIPDGDWVAQYLQFLIARASDAASRLAEGGLLIIGIKDVRVALDVPAKTLDADGSDVPLGRTKYIPLGMILSEEMVKHIETPAGQMRLRDFVVAVPDGYSRVKDAWSVEEMRERISDDLADWADENQRESEGERDVRRLLPIVQAYYFIYVKVGSC</sequence>
<dbReference type="EMBL" id="JADGJQ010000009">
    <property type="protein sequence ID" value="KAJ3182437.1"/>
    <property type="molecule type" value="Genomic_DNA"/>
</dbReference>
<evidence type="ECO:0000313" key="2">
    <source>
        <dbReference type="Proteomes" id="UP001212152"/>
    </source>
</evidence>
<dbReference type="AlphaFoldDB" id="A0AAD5TNZ6"/>
<dbReference type="SUPFAM" id="SSF53335">
    <property type="entry name" value="S-adenosyl-L-methionine-dependent methyltransferases"/>
    <property type="match status" value="2"/>
</dbReference>
<keyword evidence="2" id="KW-1185">Reference proteome</keyword>
<accession>A0AAD5TNZ6</accession>
<comment type="caution">
    <text evidence="1">The sequence shown here is derived from an EMBL/GenBank/DDBJ whole genome shotgun (WGS) entry which is preliminary data.</text>
</comment>
<dbReference type="InterPro" id="IPR029063">
    <property type="entry name" value="SAM-dependent_MTases_sf"/>
</dbReference>
<dbReference type="Gene3D" id="3.40.50.150">
    <property type="entry name" value="Vaccinia Virus protein VP39"/>
    <property type="match status" value="2"/>
</dbReference>